<evidence type="ECO:0000256" key="1">
    <source>
        <dbReference type="ARBA" id="ARBA00023015"/>
    </source>
</evidence>
<dbReference type="CDD" id="cd06171">
    <property type="entry name" value="Sigma70_r4"/>
    <property type="match status" value="1"/>
</dbReference>
<keyword evidence="1" id="KW-0805">Transcription regulation</keyword>
<reference evidence="7 8" key="1">
    <citation type="submission" date="2023-04" db="EMBL/GenBank/DDBJ databases">
        <title>Clostridium tannerae sp. nov., isolated from the fecal material of an alpaca.</title>
        <authorList>
            <person name="Miller S."/>
            <person name="Hendry M."/>
            <person name="King J."/>
            <person name="Sankaranarayanan K."/>
            <person name="Lawson P.A."/>
        </authorList>
    </citation>
    <scope>NUCLEOTIDE SEQUENCE [LARGE SCALE GENOMIC DNA]</scope>
    <source>
        <strain evidence="7 8">A1-XYC3</strain>
    </source>
</reference>
<dbReference type="InterPro" id="IPR013249">
    <property type="entry name" value="RNA_pol_sigma70_r4_t2"/>
</dbReference>
<evidence type="ECO:0000259" key="5">
    <source>
        <dbReference type="Pfam" id="PF04542"/>
    </source>
</evidence>
<dbReference type="NCBIfam" id="TIGR02937">
    <property type="entry name" value="sigma70-ECF"/>
    <property type="match status" value="1"/>
</dbReference>
<keyword evidence="4" id="KW-0804">Transcription</keyword>
<accession>A0ABU4JVM6</accession>
<dbReference type="Gene3D" id="1.10.10.10">
    <property type="entry name" value="Winged helix-like DNA-binding domain superfamily/Winged helix DNA-binding domain"/>
    <property type="match status" value="1"/>
</dbReference>
<dbReference type="PANTHER" id="PTHR30385">
    <property type="entry name" value="SIGMA FACTOR F FLAGELLAR"/>
    <property type="match status" value="1"/>
</dbReference>
<organism evidence="7 8">
    <name type="scientific">Clostridium tanneri</name>
    <dbReference type="NCBI Taxonomy" id="3037988"/>
    <lineage>
        <taxon>Bacteria</taxon>
        <taxon>Bacillati</taxon>
        <taxon>Bacillota</taxon>
        <taxon>Clostridia</taxon>
        <taxon>Eubacteriales</taxon>
        <taxon>Clostridiaceae</taxon>
        <taxon>Clostridium</taxon>
    </lineage>
</organism>
<dbReference type="EMBL" id="JARUJP010000017">
    <property type="protein sequence ID" value="MDW8802215.1"/>
    <property type="molecule type" value="Genomic_DNA"/>
</dbReference>
<proteinExistence type="predicted"/>
<keyword evidence="3" id="KW-0238">DNA-binding</keyword>
<dbReference type="SUPFAM" id="SSF88946">
    <property type="entry name" value="Sigma2 domain of RNA polymerase sigma factors"/>
    <property type="match status" value="1"/>
</dbReference>
<dbReference type="InterPro" id="IPR013325">
    <property type="entry name" value="RNA_pol_sigma_r2"/>
</dbReference>
<evidence type="ECO:0000256" key="4">
    <source>
        <dbReference type="ARBA" id="ARBA00023163"/>
    </source>
</evidence>
<feature type="domain" description="RNA polymerase sigma factor 70 region 4 type 2" evidence="6">
    <location>
        <begin position="136"/>
        <end position="187"/>
    </location>
</feature>
<evidence type="ECO:0000313" key="8">
    <source>
        <dbReference type="Proteomes" id="UP001281656"/>
    </source>
</evidence>
<dbReference type="RefSeq" id="WP_318798556.1">
    <property type="nucleotide sequence ID" value="NZ_JARUJP010000017.1"/>
</dbReference>
<evidence type="ECO:0000256" key="3">
    <source>
        <dbReference type="ARBA" id="ARBA00023125"/>
    </source>
</evidence>
<gene>
    <name evidence="7" type="ORF">P8V03_13755</name>
</gene>
<keyword evidence="2" id="KW-0731">Sigma factor</keyword>
<dbReference type="InterPro" id="IPR036388">
    <property type="entry name" value="WH-like_DNA-bd_sf"/>
</dbReference>
<evidence type="ECO:0000313" key="7">
    <source>
        <dbReference type="EMBL" id="MDW8802215.1"/>
    </source>
</evidence>
<protein>
    <submittedName>
        <fullName evidence="7">Sigma-70 family RNA polymerase sigma factor</fullName>
    </submittedName>
</protein>
<evidence type="ECO:0000259" key="6">
    <source>
        <dbReference type="Pfam" id="PF08281"/>
    </source>
</evidence>
<dbReference type="InterPro" id="IPR013324">
    <property type="entry name" value="RNA_pol_sigma_r3/r4-like"/>
</dbReference>
<feature type="domain" description="RNA polymerase sigma-70 region 2" evidence="5">
    <location>
        <begin position="27"/>
        <end position="90"/>
    </location>
</feature>
<dbReference type="InterPro" id="IPR007627">
    <property type="entry name" value="RNA_pol_sigma70_r2"/>
</dbReference>
<comment type="caution">
    <text evidence="7">The sequence shown here is derived from an EMBL/GenBank/DDBJ whole genome shotgun (WGS) entry which is preliminary data.</text>
</comment>
<dbReference type="Proteomes" id="UP001281656">
    <property type="component" value="Unassembled WGS sequence"/>
</dbReference>
<dbReference type="Pfam" id="PF08281">
    <property type="entry name" value="Sigma70_r4_2"/>
    <property type="match status" value="1"/>
</dbReference>
<name>A0ABU4JVM6_9CLOT</name>
<dbReference type="Pfam" id="PF04542">
    <property type="entry name" value="Sigma70_r2"/>
    <property type="match status" value="1"/>
</dbReference>
<dbReference type="SUPFAM" id="SSF88659">
    <property type="entry name" value="Sigma3 and sigma4 domains of RNA polymerase sigma factors"/>
    <property type="match status" value="1"/>
</dbReference>
<keyword evidence="8" id="KW-1185">Reference proteome</keyword>
<sequence length="196" mass="22894">MIKNNIDVLIMEAQKGNKDSLEKILNLYKPLILKNARQIYINGYETEDLIQIGSLSLVKAVYKYQADRGANFTIFAAKVIKNTFNEELRKVISKKWDENFKCSLNSLNKDGIEFIEILHSPEDLEETVLLKEKIAMLKKAINNLPEDEREIINWFYLNNKSLKEYAAKEDINVNTVVKRKSRALGKLKRYFLKNYK</sequence>
<evidence type="ECO:0000256" key="2">
    <source>
        <dbReference type="ARBA" id="ARBA00023082"/>
    </source>
</evidence>
<dbReference type="Gene3D" id="1.10.1740.10">
    <property type="match status" value="1"/>
</dbReference>
<dbReference type="InterPro" id="IPR014284">
    <property type="entry name" value="RNA_pol_sigma-70_dom"/>
</dbReference>